<comment type="caution">
    <text evidence="1">The sequence shown here is derived from an EMBL/GenBank/DDBJ whole genome shotgun (WGS) entry which is preliminary data.</text>
</comment>
<keyword evidence="2" id="KW-1185">Reference proteome</keyword>
<evidence type="ECO:0000313" key="1">
    <source>
        <dbReference type="EMBL" id="MBB3810642.1"/>
    </source>
</evidence>
<name>A0A7W5Z5S7_9HYPH</name>
<dbReference type="AlphaFoldDB" id="A0A7W5Z5S7"/>
<dbReference type="RefSeq" id="WP_183753793.1">
    <property type="nucleotide sequence ID" value="NZ_JACICC010000007.1"/>
</dbReference>
<dbReference type="Proteomes" id="UP000537592">
    <property type="component" value="Unassembled WGS sequence"/>
</dbReference>
<reference evidence="1 2" key="1">
    <citation type="submission" date="2020-08" db="EMBL/GenBank/DDBJ databases">
        <title>Genomic Encyclopedia of Type Strains, Phase IV (KMG-IV): sequencing the most valuable type-strain genomes for metagenomic binning, comparative biology and taxonomic classification.</title>
        <authorList>
            <person name="Goeker M."/>
        </authorList>
    </citation>
    <scope>NUCLEOTIDE SEQUENCE [LARGE SCALE GENOMIC DNA]</scope>
    <source>
        <strain evidence="1 2">DSM 28760</strain>
    </source>
</reference>
<dbReference type="GO" id="GO:0016829">
    <property type="term" value="F:lyase activity"/>
    <property type="evidence" value="ECO:0007669"/>
    <property type="project" value="UniProtKB-KW"/>
</dbReference>
<keyword evidence="1" id="KW-0456">Lyase</keyword>
<dbReference type="EMBL" id="JACICC010000007">
    <property type="protein sequence ID" value="MBB3810642.1"/>
    <property type="molecule type" value="Genomic_DNA"/>
</dbReference>
<evidence type="ECO:0000313" key="2">
    <source>
        <dbReference type="Proteomes" id="UP000537592"/>
    </source>
</evidence>
<proteinExistence type="predicted"/>
<sequence length="168" mass="18848">MNSLIESTEQGRGARTASRRLLLVRRRKLASLRKEVGKLHDAGYSTSMIAHALDISPREAIAFCPKPSKKILEIKRLRDQSGQWKKLPDRAIRILIRGRYAYLGGNTDEARARALSRIAAAYTKAELLAEPGIGHSSATQIELWLEHIGLHLKTDTHADTMSTTYTFR</sequence>
<gene>
    <name evidence="1" type="ORF">FHS81_002744</name>
</gene>
<organism evidence="1 2">
    <name type="scientific">Pseudochelatococcus contaminans</name>
    <dbReference type="NCBI Taxonomy" id="1538103"/>
    <lineage>
        <taxon>Bacteria</taxon>
        <taxon>Pseudomonadati</taxon>
        <taxon>Pseudomonadota</taxon>
        <taxon>Alphaproteobacteria</taxon>
        <taxon>Hyphomicrobiales</taxon>
        <taxon>Chelatococcaceae</taxon>
        <taxon>Pseudochelatococcus</taxon>
    </lineage>
</organism>
<accession>A0A7W5Z5S7</accession>
<protein>
    <submittedName>
        <fullName evidence="1">Methylaspartate ammonia-lyase</fullName>
    </submittedName>
</protein>